<sequence>MSDFSDNLSIACSYHRSISDVCRRIGINRQQFNKYLSGQTFPSRHNMRRIADFFGVTESEMLLDEARFARLIGLRRAPAGPARLEAPMRHVERLLAVSHPVDRYAGWYFRYFFSFGNVGYVIRSLLRVVVEDGRGHFKNVEVLHDPVSGRWTRTNKYEGVLFQLADRLQAFEYETTAMNSVTQMTLYPDYRKRIDYLVGIQTGGPTRRGRKPGASRVALEYLGPDIDIRRGLRQTGLYRPDDPDLRADIVAAITNRIAPGDWVLDIEEP</sequence>
<feature type="domain" description="HTH cro/C1-type" evidence="1">
    <location>
        <begin position="17"/>
        <end position="61"/>
    </location>
</feature>
<evidence type="ECO:0000259" key="1">
    <source>
        <dbReference type="PROSITE" id="PS50943"/>
    </source>
</evidence>
<protein>
    <recommendedName>
        <fullName evidence="1">HTH cro/C1-type domain-containing protein</fullName>
    </recommendedName>
</protein>
<dbReference type="Gene3D" id="1.10.260.40">
    <property type="entry name" value="lambda repressor-like DNA-binding domains"/>
    <property type="match status" value="1"/>
</dbReference>
<reference evidence="2 3" key="1">
    <citation type="submission" date="2016-11" db="EMBL/GenBank/DDBJ databases">
        <authorList>
            <person name="Jaros S."/>
            <person name="Januszkiewicz K."/>
            <person name="Wedrychowicz H."/>
        </authorList>
    </citation>
    <scope>NUCLEOTIDE SEQUENCE [LARGE SCALE GENOMIC DNA]</scope>
    <source>
        <strain evidence="2 3">DSM 100565</strain>
    </source>
</reference>
<keyword evidence="3" id="KW-1185">Reference proteome</keyword>
<dbReference type="AlphaFoldDB" id="A0A1M6ADE4"/>
<dbReference type="CDD" id="cd00093">
    <property type="entry name" value="HTH_XRE"/>
    <property type="match status" value="1"/>
</dbReference>
<evidence type="ECO:0000313" key="2">
    <source>
        <dbReference type="EMBL" id="SHI34427.1"/>
    </source>
</evidence>
<name>A0A1M6ADE4_9RHOB</name>
<dbReference type="OrthoDB" id="8902678at2"/>
<dbReference type="SUPFAM" id="SSF47413">
    <property type="entry name" value="lambda repressor-like DNA-binding domains"/>
    <property type="match status" value="1"/>
</dbReference>
<dbReference type="PROSITE" id="PS50943">
    <property type="entry name" value="HTH_CROC1"/>
    <property type="match status" value="1"/>
</dbReference>
<proteinExistence type="predicted"/>
<dbReference type="STRING" id="1447782.SAMN05444417_0371"/>
<dbReference type="GO" id="GO:0003677">
    <property type="term" value="F:DNA binding"/>
    <property type="evidence" value="ECO:0007669"/>
    <property type="project" value="InterPro"/>
</dbReference>
<evidence type="ECO:0000313" key="3">
    <source>
        <dbReference type="Proteomes" id="UP000184292"/>
    </source>
</evidence>
<dbReference type="EMBL" id="FQYO01000001">
    <property type="protein sequence ID" value="SHI34427.1"/>
    <property type="molecule type" value="Genomic_DNA"/>
</dbReference>
<accession>A0A1M6ADE4</accession>
<gene>
    <name evidence="2" type="ORF">SAMN05444417_0371</name>
</gene>
<dbReference type="InterPro" id="IPR001387">
    <property type="entry name" value="Cro/C1-type_HTH"/>
</dbReference>
<dbReference type="RefSeq" id="WP_073326012.1">
    <property type="nucleotide sequence ID" value="NZ_FQYO01000001.1"/>
</dbReference>
<dbReference type="InterPro" id="IPR010982">
    <property type="entry name" value="Lambda_DNA-bd_dom_sf"/>
</dbReference>
<dbReference type="Proteomes" id="UP000184292">
    <property type="component" value="Unassembled WGS sequence"/>
</dbReference>
<organism evidence="2 3">
    <name type="scientific">Wenxinia saemankumensis</name>
    <dbReference type="NCBI Taxonomy" id="1447782"/>
    <lineage>
        <taxon>Bacteria</taxon>
        <taxon>Pseudomonadati</taxon>
        <taxon>Pseudomonadota</taxon>
        <taxon>Alphaproteobacteria</taxon>
        <taxon>Rhodobacterales</taxon>
        <taxon>Roseobacteraceae</taxon>
        <taxon>Wenxinia</taxon>
    </lineage>
</organism>